<feature type="active site" description="Proton donor/acceptor" evidence="3">
    <location>
        <position position="258"/>
    </location>
</feature>
<dbReference type="Gene3D" id="3.20.20.150">
    <property type="entry name" value="Divalent-metal-dependent TIM barrel enzymes"/>
    <property type="match status" value="1"/>
</dbReference>
<reference evidence="5 6" key="1">
    <citation type="submission" date="2017-08" db="EMBL/GenBank/DDBJ databases">
        <title>The complete genome sequence of Nocardiopsis gilva YIM 90087.</title>
        <authorList>
            <person name="Yin M."/>
            <person name="Tang S."/>
        </authorList>
    </citation>
    <scope>NUCLEOTIDE SEQUENCE [LARGE SCALE GENOMIC DNA]</scope>
    <source>
        <strain evidence="5 6">YIM 90087</strain>
    </source>
</reference>
<sequence length="274" mass="28650">MSQAPGGASGHTLRYTVNCSLLFTELPLHERPAAARAAGFEAVEFWWPFESAVPADKEVDAFTTALDDAGVRLTGLNFFAGALPGPDRGVLSQPNRVGEFRDNIDVVIGIAERTGTRAFNALYGLRQEGVDPAEQDRLALESVLAAAEAVEKIGGTVLIEPISGSADYPLKTAADGLAFVAEATKAGAANVALLADFFHLAVNGDDVAAVVRDHATEFGHIQIADAPGRGEPGTGELPLDALLSAAQAGGYDGYVGLEYKPTVPSADSFGWLKR</sequence>
<dbReference type="InterPro" id="IPR013022">
    <property type="entry name" value="Xyl_isomerase-like_TIM-brl"/>
</dbReference>
<dbReference type="Pfam" id="PF01261">
    <property type="entry name" value="AP_endonuc_2"/>
    <property type="match status" value="1"/>
</dbReference>
<dbReference type="InterPro" id="IPR026040">
    <property type="entry name" value="HyI-like"/>
</dbReference>
<name>A0A223S9M0_9ACTN</name>
<comment type="similarity">
    <text evidence="2">Belongs to the hyi family.</text>
</comment>
<dbReference type="EMBL" id="CP022753">
    <property type="protein sequence ID" value="ASU84803.1"/>
    <property type="molecule type" value="Genomic_DNA"/>
</dbReference>
<evidence type="ECO:0000256" key="3">
    <source>
        <dbReference type="PIRSR" id="PIRSR006241-50"/>
    </source>
</evidence>
<evidence type="ECO:0000313" key="6">
    <source>
        <dbReference type="Proteomes" id="UP000215005"/>
    </source>
</evidence>
<dbReference type="InterPro" id="IPR036237">
    <property type="entry name" value="Xyl_isomerase-like_sf"/>
</dbReference>
<dbReference type="OrthoDB" id="9786584at2"/>
<dbReference type="KEGG" id="ngv:CDO52_20150"/>
<dbReference type="GO" id="GO:0046487">
    <property type="term" value="P:glyoxylate metabolic process"/>
    <property type="evidence" value="ECO:0007669"/>
    <property type="project" value="TreeGrafter"/>
</dbReference>
<keyword evidence="6" id="KW-1185">Reference proteome</keyword>
<keyword evidence="5" id="KW-0670">Pyruvate</keyword>
<feature type="active site" description="Proton donor/acceptor" evidence="3">
    <location>
        <position position="160"/>
    </location>
</feature>
<evidence type="ECO:0000256" key="1">
    <source>
        <dbReference type="ARBA" id="ARBA00023235"/>
    </source>
</evidence>
<proteinExistence type="inferred from homology"/>
<dbReference type="RefSeq" id="WP_017619359.1">
    <property type="nucleotide sequence ID" value="NZ_ANBG01000238.1"/>
</dbReference>
<protein>
    <submittedName>
        <fullName evidence="5">Hydroxypyruvate isomerase</fullName>
    </submittedName>
</protein>
<evidence type="ECO:0000256" key="2">
    <source>
        <dbReference type="PIRNR" id="PIRNR006241"/>
    </source>
</evidence>
<gene>
    <name evidence="5" type="ORF">CDO52_20150</name>
</gene>
<feature type="domain" description="Xylose isomerase-like TIM barrel" evidence="4">
    <location>
        <begin position="33"/>
        <end position="273"/>
    </location>
</feature>
<keyword evidence="1 2" id="KW-0413">Isomerase</keyword>
<dbReference type="PANTHER" id="PTHR43489:SF6">
    <property type="entry name" value="HYDROXYPYRUVATE ISOMERASE-RELATED"/>
    <property type="match status" value="1"/>
</dbReference>
<dbReference type="Proteomes" id="UP000215005">
    <property type="component" value="Chromosome"/>
</dbReference>
<dbReference type="InterPro" id="IPR050417">
    <property type="entry name" value="Sugar_Epim/Isomerase"/>
</dbReference>
<dbReference type="PIRSF" id="PIRSF006241">
    <property type="entry name" value="HyI"/>
    <property type="match status" value="1"/>
</dbReference>
<organism evidence="5 6">
    <name type="scientific">Nocardiopsis gilva YIM 90087</name>
    <dbReference type="NCBI Taxonomy" id="1235441"/>
    <lineage>
        <taxon>Bacteria</taxon>
        <taxon>Bacillati</taxon>
        <taxon>Actinomycetota</taxon>
        <taxon>Actinomycetes</taxon>
        <taxon>Streptosporangiales</taxon>
        <taxon>Nocardiopsidaceae</taxon>
        <taxon>Nocardiopsis</taxon>
    </lineage>
</organism>
<evidence type="ECO:0000313" key="5">
    <source>
        <dbReference type="EMBL" id="ASU84803.1"/>
    </source>
</evidence>
<dbReference type="SUPFAM" id="SSF51658">
    <property type="entry name" value="Xylose isomerase-like"/>
    <property type="match status" value="1"/>
</dbReference>
<dbReference type="GO" id="GO:0008903">
    <property type="term" value="F:hydroxypyruvate isomerase activity"/>
    <property type="evidence" value="ECO:0007669"/>
    <property type="project" value="TreeGrafter"/>
</dbReference>
<evidence type="ECO:0000259" key="4">
    <source>
        <dbReference type="Pfam" id="PF01261"/>
    </source>
</evidence>
<dbReference type="AlphaFoldDB" id="A0A223S9M0"/>
<dbReference type="PANTHER" id="PTHR43489">
    <property type="entry name" value="ISOMERASE"/>
    <property type="match status" value="1"/>
</dbReference>
<accession>A0A223S9M0</accession>